<organism evidence="3 4">
    <name type="scientific">Penicillium rubens (strain ATCC 28089 / DSM 1075 / NRRL 1951 / Wisconsin 54-1255)</name>
    <name type="common">Penicillium chrysogenum</name>
    <dbReference type="NCBI Taxonomy" id="500485"/>
    <lineage>
        <taxon>Eukaryota</taxon>
        <taxon>Fungi</taxon>
        <taxon>Dikarya</taxon>
        <taxon>Ascomycota</taxon>
        <taxon>Pezizomycotina</taxon>
        <taxon>Eurotiomycetes</taxon>
        <taxon>Eurotiomycetidae</taxon>
        <taxon>Eurotiales</taxon>
        <taxon>Aspergillaceae</taxon>
        <taxon>Penicillium</taxon>
        <taxon>Penicillium chrysogenum species complex</taxon>
    </lineage>
</organism>
<keyword evidence="4" id="KW-1185">Reference proteome</keyword>
<accession>B6HSC3</accession>
<dbReference type="OrthoDB" id="4368762at2759"/>
<evidence type="ECO:0000256" key="2">
    <source>
        <dbReference type="SAM" id="SignalP"/>
    </source>
</evidence>
<feature type="chain" id="PRO_5002843742" evidence="2">
    <location>
        <begin position="27"/>
        <end position="385"/>
    </location>
</feature>
<proteinExistence type="predicted"/>
<dbReference type="GeneID" id="8310792"/>
<feature type="compositionally biased region" description="Basic residues" evidence="1">
    <location>
        <begin position="334"/>
        <end position="350"/>
    </location>
</feature>
<dbReference type="KEGG" id="pcs:N7525_005064"/>
<gene>
    <name evidence="3" type="ORF">Pc22g12880</name>
    <name evidence="3" type="ORF">PCH_Pc22g12880</name>
</gene>
<reference evidence="3 4" key="1">
    <citation type="journal article" date="2008" name="Nat. Biotechnol.">
        <title>Genome sequencing and analysis of the filamentous fungus Penicillium chrysogenum.</title>
        <authorList>
            <person name="van den Berg M.A."/>
            <person name="Albang R."/>
            <person name="Albermann K."/>
            <person name="Badger J.H."/>
            <person name="Daran J.-M."/>
            <person name="Driessen A.J.M."/>
            <person name="Garcia-Estrada C."/>
            <person name="Fedorova N.D."/>
            <person name="Harris D.M."/>
            <person name="Heijne W.H.M."/>
            <person name="Joardar V.S."/>
            <person name="Kiel J.A.K.W."/>
            <person name="Kovalchuk A."/>
            <person name="Martin J.F."/>
            <person name="Nierman W.C."/>
            <person name="Nijland J.G."/>
            <person name="Pronk J.T."/>
            <person name="Roubos J.A."/>
            <person name="van der Klei I.J."/>
            <person name="van Peij N.N.M.E."/>
            <person name="Veenhuis M."/>
            <person name="von Doehren H."/>
            <person name="Wagner C."/>
            <person name="Wortman J.R."/>
            <person name="Bovenberg R.A.L."/>
        </authorList>
    </citation>
    <scope>NUCLEOTIDE SEQUENCE [LARGE SCALE GENOMIC DNA]</scope>
    <source>
        <strain evidence="4">ATCC 28089 / DSM 1075 / NRRL 1951 / Wisconsin 54-1255</strain>
    </source>
</reference>
<dbReference type="VEuPathDB" id="FungiDB:PCH_Pc22g12880"/>
<evidence type="ECO:0000313" key="4">
    <source>
        <dbReference type="Proteomes" id="UP000000724"/>
    </source>
</evidence>
<dbReference type="AlphaFoldDB" id="B6HSC3"/>
<dbReference type="Proteomes" id="UP000000724">
    <property type="component" value="Contig Pc00c22"/>
</dbReference>
<keyword evidence="2" id="KW-0732">Signal</keyword>
<feature type="compositionally biased region" description="Basic and acidic residues" evidence="1">
    <location>
        <begin position="351"/>
        <end position="373"/>
    </location>
</feature>
<feature type="region of interest" description="Disordered" evidence="1">
    <location>
        <begin position="315"/>
        <end position="385"/>
    </location>
</feature>
<feature type="compositionally biased region" description="Low complexity" evidence="1">
    <location>
        <begin position="322"/>
        <end position="331"/>
    </location>
</feature>
<sequence length="385" mass="43875">MPVCLFVSSSLSVCLPLFLLPPPVICQIANTVFLCPCSRCRHQVLSPRFFLTETLSVFISEFSRPHFFSEISSRLSARSSSTLVVDPLFARDCSLVAPLTFLARDLSARSEPSKPRNIRYSIPYSRLFAGSNPCFSRSRFVRWKRNLDTLIFPTREYPAGRALVGSLYPNPNLLPYTLRVDRSNFTTDDPDRERYKFQPTETKGRRPGISSTLDNKITTILEGSIQQFPEYADDLIKEITRIRQFNILGRYGVTPHPFATLYTILHALRKELPSVNFTFNTLKRQVPTETTINDFGKYYKELIIESNITIEETSPSLAKITRSSSPSSSSRGGRGQRGRGGRIRRRNNWRKPKEDNKVDDKGEAKDKPEEKQLRRAPPKGANIDE</sequence>
<dbReference type="EMBL" id="AM920437">
    <property type="protein sequence ID" value="CAP98576.1"/>
    <property type="molecule type" value="Genomic_DNA"/>
</dbReference>
<name>B6HSC3_PENRW</name>
<evidence type="ECO:0000313" key="3">
    <source>
        <dbReference type="EMBL" id="CAP98576.1"/>
    </source>
</evidence>
<dbReference type="HOGENOM" id="CLU_717858_0_0_1"/>
<protein>
    <submittedName>
        <fullName evidence="3">Uncharacterized protein</fullName>
    </submittedName>
</protein>
<evidence type="ECO:0000256" key="1">
    <source>
        <dbReference type="SAM" id="MobiDB-lite"/>
    </source>
</evidence>
<feature type="signal peptide" evidence="2">
    <location>
        <begin position="1"/>
        <end position="26"/>
    </location>
</feature>